<proteinExistence type="predicted"/>
<gene>
    <name evidence="1" type="ORF">SShM2_180</name>
</gene>
<organism evidence="1 2">
    <name type="scientific">Synechococcus phage S-ShM2</name>
    <dbReference type="NCBI Taxonomy" id="445683"/>
    <lineage>
        <taxon>Viruses</taxon>
        <taxon>Duplodnaviria</taxon>
        <taxon>Heunggongvirae</taxon>
        <taxon>Uroviricota</taxon>
        <taxon>Caudoviricetes</taxon>
        <taxon>Pantevenvirales</taxon>
        <taxon>Kyanoviridae</taxon>
        <taxon>Ahtivirus</taxon>
        <taxon>Ahtivirus sagseatwo</taxon>
    </lineage>
</organism>
<dbReference type="EMBL" id="GU071096">
    <property type="protein sequence ID" value="ADO97791.1"/>
    <property type="molecule type" value="Genomic_DNA"/>
</dbReference>
<keyword evidence="2" id="KW-1185">Reference proteome</keyword>
<protein>
    <submittedName>
        <fullName evidence="1">Uncharacterized protein</fullName>
    </submittedName>
</protein>
<dbReference type="Pfam" id="PF19782">
    <property type="entry name" value="DUF6267"/>
    <property type="match status" value="1"/>
</dbReference>
<reference evidence="1 2" key="1">
    <citation type="journal article" date="2010" name="Environ. Microbiol.">
        <title>Genomic analysis of oceanic cyanobacterial myoviruses compared with T4-like myoviruses from diverse hosts and environments.</title>
        <authorList>
            <person name="Sullivan M.B."/>
            <person name="Huang K.H."/>
            <person name="Ignacio-Espinoza J.C."/>
            <person name="Berlin A.M."/>
            <person name="Kelly L."/>
            <person name="Weigele P.R."/>
            <person name="DeFrancesco A.S."/>
            <person name="Kern S.E."/>
            <person name="Thompson L.R."/>
            <person name="Young S."/>
            <person name="Yandava C."/>
            <person name="Fu R."/>
            <person name="Krastins B."/>
            <person name="Chase M."/>
            <person name="Sarracino D."/>
            <person name="Osburne M.S."/>
            <person name="Henn M.R."/>
            <person name="Chisholm S.W."/>
        </authorList>
    </citation>
    <scope>NUCLEOTIDE SEQUENCE [LARGE SCALE GENOMIC DNA]</scope>
    <source>
        <strain evidence="1">8102-4</strain>
    </source>
</reference>
<sequence length="306" mass="35885">MVFRVSCLIFFYRMPEDQQLSVKWDGAPALVWGRCPETNQFFVGTKSVFNKKLIKINYNHRDIDRNHEGFVAKILHIAFECLPVPSSGYLQGDFIGFGGSDVFRPNTIEYRFPSVVENSIVVAVHTRYRGPFLQPTPRYGVCVDSICFDDKRMSRCYLIETNIATVKYKNSFRQLVDRAKVKWFTRIAKQPIEKNTVQYLKTHVNKYIRQGTLPSARELYDSLPDKYKCQVNVELFYLYHIIYDLKMRVLDNVEVVSDVECFIDDQPTDHEGFVISNFLQTYKLVNRLEFSKANFTLDKNWKNEKV</sequence>
<dbReference type="RefSeq" id="YP_004322846.1">
    <property type="nucleotide sequence ID" value="NC_015281.1"/>
</dbReference>
<accession>E3SJK1</accession>
<dbReference type="Proteomes" id="UP000006525">
    <property type="component" value="Segment"/>
</dbReference>
<dbReference type="OrthoDB" id="7640at10239"/>
<dbReference type="GeneID" id="10327335"/>
<dbReference type="KEGG" id="vg:10327335"/>
<name>E3SJK1_9CAUD</name>
<dbReference type="InterPro" id="IPR046234">
    <property type="entry name" value="DUF6267"/>
</dbReference>
<evidence type="ECO:0000313" key="1">
    <source>
        <dbReference type="EMBL" id="ADO97791.1"/>
    </source>
</evidence>
<evidence type="ECO:0000313" key="2">
    <source>
        <dbReference type="Proteomes" id="UP000006525"/>
    </source>
</evidence>